<keyword evidence="2 3" id="KW-0067">ATP-binding</keyword>
<comment type="subcellular location">
    <subcellularLocation>
        <location evidence="3">Cytoplasm</location>
    </subcellularLocation>
</comment>
<comment type="function">
    <text evidence="3">Catalyzes the phosphorylation of the 3'-hydroxyl group of dephosphocoenzyme A to form coenzyme A.</text>
</comment>
<gene>
    <name evidence="3 5" type="primary">coaE</name>
    <name evidence="5" type="ORF">KQI68_09865</name>
</gene>
<keyword evidence="3" id="KW-0173">Coenzyme A biosynthesis</keyword>
<dbReference type="InterPro" id="IPR001977">
    <property type="entry name" value="Depp_CoAkinase"/>
</dbReference>
<keyword evidence="1 3" id="KW-0547">Nucleotide-binding</keyword>
<organism evidence="5 6">
    <name type="scientific">Peptoniphilus ovalis</name>
    <dbReference type="NCBI Taxonomy" id="2841503"/>
    <lineage>
        <taxon>Bacteria</taxon>
        <taxon>Bacillati</taxon>
        <taxon>Bacillota</taxon>
        <taxon>Tissierellia</taxon>
        <taxon>Tissierellales</taxon>
        <taxon>Peptoniphilaceae</taxon>
        <taxon>Peptoniphilus</taxon>
    </lineage>
</organism>
<keyword evidence="3" id="KW-0963">Cytoplasm</keyword>
<sequence>MNQNKVIGLTGSISTGKSQISNYLKSKGLKLIDTDKIARDVVDIPEVVDKIKSQFGDNLYLSGRLDRKKLASIIFNDDNSREKLNEITHPEIYKIILEEIKNSNEIVFVDIPLLFENSELNERFGLKFDEIWVVYVDRETQVKRLMIRDNIDREYAEKKIDSQIPIERKKELADVIIDNRFDLDFTIKQVDDNLKRLKDEN</sequence>
<dbReference type="PANTHER" id="PTHR10695:SF46">
    <property type="entry name" value="BIFUNCTIONAL COENZYME A SYNTHASE-RELATED"/>
    <property type="match status" value="1"/>
</dbReference>
<name>A0ABS6FJI0_9FIRM</name>
<dbReference type="CDD" id="cd02022">
    <property type="entry name" value="DPCK"/>
    <property type="match status" value="1"/>
</dbReference>
<keyword evidence="6" id="KW-1185">Reference proteome</keyword>
<dbReference type="PROSITE" id="PS51219">
    <property type="entry name" value="DPCK"/>
    <property type="match status" value="1"/>
</dbReference>
<evidence type="ECO:0000256" key="2">
    <source>
        <dbReference type="ARBA" id="ARBA00022840"/>
    </source>
</evidence>
<comment type="similarity">
    <text evidence="3">Belongs to the CoaE family.</text>
</comment>
<dbReference type="PANTHER" id="PTHR10695">
    <property type="entry name" value="DEPHOSPHO-COA KINASE-RELATED"/>
    <property type="match status" value="1"/>
</dbReference>
<comment type="caution">
    <text evidence="5">The sequence shown here is derived from an EMBL/GenBank/DDBJ whole genome shotgun (WGS) entry which is preliminary data.</text>
</comment>
<evidence type="ECO:0000313" key="6">
    <source>
        <dbReference type="Proteomes" id="UP000783742"/>
    </source>
</evidence>
<dbReference type="GO" id="GO:0004140">
    <property type="term" value="F:dephospho-CoA kinase activity"/>
    <property type="evidence" value="ECO:0007669"/>
    <property type="project" value="UniProtKB-EC"/>
</dbReference>
<evidence type="ECO:0000256" key="3">
    <source>
        <dbReference type="HAMAP-Rule" id="MF_00376"/>
    </source>
</evidence>
<accession>A0ABS6FJI0</accession>
<dbReference type="EC" id="2.7.1.24" evidence="3 4"/>
<dbReference type="EMBL" id="JAHLQO010000006">
    <property type="protein sequence ID" value="MBU5670136.1"/>
    <property type="molecule type" value="Genomic_DNA"/>
</dbReference>
<feature type="binding site" evidence="3">
    <location>
        <begin position="14"/>
        <end position="19"/>
    </location>
    <ligand>
        <name>ATP</name>
        <dbReference type="ChEBI" id="CHEBI:30616"/>
    </ligand>
</feature>
<comment type="catalytic activity">
    <reaction evidence="3">
        <text>3'-dephospho-CoA + ATP = ADP + CoA + H(+)</text>
        <dbReference type="Rhea" id="RHEA:18245"/>
        <dbReference type="ChEBI" id="CHEBI:15378"/>
        <dbReference type="ChEBI" id="CHEBI:30616"/>
        <dbReference type="ChEBI" id="CHEBI:57287"/>
        <dbReference type="ChEBI" id="CHEBI:57328"/>
        <dbReference type="ChEBI" id="CHEBI:456216"/>
        <dbReference type="EC" id="2.7.1.24"/>
    </reaction>
</comment>
<dbReference type="RefSeq" id="WP_216549954.1">
    <property type="nucleotide sequence ID" value="NZ_JAHLQO010000006.1"/>
</dbReference>
<dbReference type="NCBIfam" id="TIGR00152">
    <property type="entry name" value="dephospho-CoA kinase"/>
    <property type="match status" value="1"/>
</dbReference>
<keyword evidence="3 5" id="KW-0418">Kinase</keyword>
<protein>
    <recommendedName>
        <fullName evidence="3 4">Dephospho-CoA kinase</fullName>
        <ecNumber evidence="3 4">2.7.1.24</ecNumber>
    </recommendedName>
    <alternativeName>
        <fullName evidence="3">Dephosphocoenzyme A kinase</fullName>
    </alternativeName>
</protein>
<reference evidence="5 6" key="1">
    <citation type="submission" date="2021-06" db="EMBL/GenBank/DDBJ databases">
        <authorList>
            <person name="Sun Q."/>
            <person name="Li D."/>
        </authorList>
    </citation>
    <scope>NUCLEOTIDE SEQUENCE [LARGE SCALE GENOMIC DNA]</scope>
    <source>
        <strain evidence="5 6">MSJ-1</strain>
    </source>
</reference>
<evidence type="ECO:0000256" key="4">
    <source>
        <dbReference type="NCBIfam" id="TIGR00152"/>
    </source>
</evidence>
<dbReference type="Proteomes" id="UP000783742">
    <property type="component" value="Unassembled WGS sequence"/>
</dbReference>
<keyword evidence="3 5" id="KW-0808">Transferase</keyword>
<comment type="pathway">
    <text evidence="3">Cofactor biosynthesis; coenzyme A biosynthesis; CoA from (R)-pantothenate: step 5/5.</text>
</comment>
<evidence type="ECO:0000256" key="1">
    <source>
        <dbReference type="ARBA" id="ARBA00022741"/>
    </source>
</evidence>
<dbReference type="Pfam" id="PF01121">
    <property type="entry name" value="CoaE"/>
    <property type="match status" value="1"/>
</dbReference>
<proteinExistence type="inferred from homology"/>
<evidence type="ECO:0000313" key="5">
    <source>
        <dbReference type="EMBL" id="MBU5670136.1"/>
    </source>
</evidence>
<dbReference type="HAMAP" id="MF_00376">
    <property type="entry name" value="Dephospho_CoA_kinase"/>
    <property type="match status" value="1"/>
</dbReference>